<accession>A0A7I9UWL7</accession>
<proteinExistence type="predicted"/>
<dbReference type="Proteomes" id="UP000444980">
    <property type="component" value="Unassembled WGS sequence"/>
</dbReference>
<dbReference type="Gene3D" id="2.30.110.10">
    <property type="entry name" value="Electron Transport, Fmn-binding Protein, Chain A"/>
    <property type="match status" value="1"/>
</dbReference>
<dbReference type="SUPFAM" id="SSF50475">
    <property type="entry name" value="FMN-binding split barrel"/>
    <property type="match status" value="1"/>
</dbReference>
<sequence length="142" mass="15632">MVVGSAVEVLSEDQAWELLATRQLGRVATSVGDQPEIFPINFYAGDGKIVFRTAAGTKLSEIAVNNRLAFEADETDNAGGWSVIAKGRARILVSTRDIEAADELPLHSWVPTLKYDYVELTVEEISARRFTFGPEPDRYGID</sequence>
<evidence type="ECO:0000313" key="1">
    <source>
        <dbReference type="EMBL" id="GED97332.1"/>
    </source>
</evidence>
<keyword evidence="2" id="KW-1185">Reference proteome</keyword>
<dbReference type="InterPro" id="IPR024747">
    <property type="entry name" value="Pyridox_Oxase-rel"/>
</dbReference>
<dbReference type="Pfam" id="PF12900">
    <property type="entry name" value="Pyridox_ox_2"/>
    <property type="match status" value="1"/>
</dbReference>
<dbReference type="InterPro" id="IPR012349">
    <property type="entry name" value="Split_barrel_FMN-bd"/>
</dbReference>
<dbReference type="AlphaFoldDB" id="A0A7I9UWL7"/>
<organism evidence="1 2">
    <name type="scientific">Gordonia crocea</name>
    <dbReference type="NCBI Taxonomy" id="589162"/>
    <lineage>
        <taxon>Bacteria</taxon>
        <taxon>Bacillati</taxon>
        <taxon>Actinomycetota</taxon>
        <taxon>Actinomycetes</taxon>
        <taxon>Mycobacteriales</taxon>
        <taxon>Gordoniaceae</taxon>
        <taxon>Gordonia</taxon>
    </lineage>
</organism>
<reference evidence="2" key="1">
    <citation type="submission" date="2019-06" db="EMBL/GenBank/DDBJ databases">
        <title>Gordonia isolated from sludge of a wastewater treatment plant.</title>
        <authorList>
            <person name="Tamura T."/>
            <person name="Aoyama K."/>
            <person name="Kang Y."/>
            <person name="Saito S."/>
            <person name="Akiyama N."/>
            <person name="Yazawa K."/>
            <person name="Gonoi T."/>
            <person name="Mikami Y."/>
        </authorList>
    </citation>
    <scope>NUCLEOTIDE SEQUENCE [LARGE SCALE GENOMIC DNA]</scope>
    <source>
        <strain evidence="2">NBRC 107697</strain>
    </source>
</reference>
<name>A0A7I9UWL7_9ACTN</name>
<dbReference type="EMBL" id="BJOU01000001">
    <property type="protein sequence ID" value="GED97332.1"/>
    <property type="molecule type" value="Genomic_DNA"/>
</dbReference>
<evidence type="ECO:0000313" key="2">
    <source>
        <dbReference type="Proteomes" id="UP000444980"/>
    </source>
</evidence>
<comment type="caution">
    <text evidence="1">The sequence shown here is derived from an EMBL/GenBank/DDBJ whole genome shotgun (WGS) entry which is preliminary data.</text>
</comment>
<evidence type="ECO:0008006" key="3">
    <source>
        <dbReference type="Google" id="ProtNLM"/>
    </source>
</evidence>
<dbReference type="RefSeq" id="WP_161926670.1">
    <property type="nucleotide sequence ID" value="NZ_BJOU01000001.1"/>
</dbReference>
<protein>
    <recommendedName>
        <fullName evidence="3">Pyridoxamine 5'-phosphate oxidase</fullName>
    </recommendedName>
</protein>
<dbReference type="OrthoDB" id="7062584at2"/>
<gene>
    <name evidence="1" type="ORF">nbrc107697_13710</name>
</gene>